<comment type="subcellular location">
    <subcellularLocation>
        <location evidence="1 6">Cytoplasm</location>
        <location evidence="1 6">Cytoskeleton</location>
    </subcellularLocation>
</comment>
<dbReference type="GO" id="GO:0030041">
    <property type="term" value="P:actin filament polymerization"/>
    <property type="evidence" value="ECO:0007669"/>
    <property type="project" value="InterPro"/>
</dbReference>
<keyword evidence="5 6" id="KW-0206">Cytoskeleton</keyword>
<evidence type="ECO:0000256" key="4">
    <source>
        <dbReference type="ARBA" id="ARBA00023203"/>
    </source>
</evidence>
<protein>
    <recommendedName>
        <fullName evidence="6">Arp2/3 complex 34 kDa subunit</fullName>
    </recommendedName>
</protein>
<accession>F8NXC1</accession>
<name>F8NXC1_SERL9</name>
<dbReference type="PANTHER" id="PTHR12058:SF0">
    <property type="entry name" value="ACTIN-RELATED PROTEIN 2_3 COMPLEX SUBUNIT 2"/>
    <property type="match status" value="1"/>
</dbReference>
<dbReference type="OrthoDB" id="148331at2759"/>
<dbReference type="Proteomes" id="UP000008064">
    <property type="component" value="Unassembled WGS sequence"/>
</dbReference>
<dbReference type="HOGENOM" id="CLU_059439_1_0_1"/>
<dbReference type="InterPro" id="IPR007188">
    <property type="entry name" value="ARPC2"/>
</dbReference>
<keyword evidence="3 6" id="KW-0963">Cytoplasm</keyword>
<evidence type="ECO:0000256" key="6">
    <source>
        <dbReference type="RuleBase" id="RU364015"/>
    </source>
</evidence>
<dbReference type="SUPFAM" id="SSF69645">
    <property type="entry name" value="Arp2/3 complex subunits"/>
    <property type="match status" value="2"/>
</dbReference>
<reference evidence="7" key="1">
    <citation type="submission" date="2011-04" db="EMBL/GenBank/DDBJ databases">
        <title>Evolution of plant cell wall degrading machinery underlies the functional diversity of forest fungi.</title>
        <authorList>
            <consortium name="US DOE Joint Genome Institute (JGI-PGF)"/>
            <person name="Eastwood D.C."/>
            <person name="Floudas D."/>
            <person name="Binder M."/>
            <person name="Majcherczyk A."/>
            <person name="Schneider P."/>
            <person name="Aerts A."/>
            <person name="Asiegbu F.O."/>
            <person name="Baker S.E."/>
            <person name="Barry K."/>
            <person name="Bendiksby M."/>
            <person name="Blumentritt M."/>
            <person name="Coutinho P.M."/>
            <person name="Cullen D."/>
            <person name="Cullen D."/>
            <person name="Gathman A."/>
            <person name="Goodell B."/>
            <person name="Henrissat B."/>
            <person name="Ihrmark K."/>
            <person name="Kauserud H."/>
            <person name="Kohler A."/>
            <person name="LaButti K."/>
            <person name="Lapidus A."/>
            <person name="Lavin J.L."/>
            <person name="Lee Y.-H."/>
            <person name="Lindquist E."/>
            <person name="Lilly W."/>
            <person name="Lucas S."/>
            <person name="Morin E."/>
            <person name="Murat C."/>
            <person name="Oguiza J.A."/>
            <person name="Park J."/>
            <person name="Pisabarro A.G."/>
            <person name="Riley R."/>
            <person name="Rosling A."/>
            <person name="Salamov A."/>
            <person name="Schmidt O."/>
            <person name="Schmutz J."/>
            <person name="Skrede I."/>
            <person name="Stenlid J."/>
            <person name="Wiebenga A."/>
            <person name="Xie X."/>
            <person name="Kues U."/>
            <person name="Hibbett D.S."/>
            <person name="Hoffmeister D."/>
            <person name="Hogberg N."/>
            <person name="Martin F."/>
            <person name="Grigoriev I.V."/>
            <person name="Watkinson S.C."/>
        </authorList>
    </citation>
    <scope>NUCLEOTIDE SEQUENCE</scope>
    <source>
        <strain evidence="7">S7.9</strain>
    </source>
</reference>
<keyword evidence="4 6" id="KW-0009">Actin-binding</keyword>
<evidence type="ECO:0000256" key="1">
    <source>
        <dbReference type="ARBA" id="ARBA00004245"/>
    </source>
</evidence>
<dbReference type="KEGG" id="sla:SERLADRAFT_468155"/>
<dbReference type="GO" id="GO:0005885">
    <property type="term" value="C:Arp2/3 protein complex"/>
    <property type="evidence" value="ECO:0007669"/>
    <property type="project" value="InterPro"/>
</dbReference>
<dbReference type="GeneID" id="18819360"/>
<evidence type="ECO:0000256" key="3">
    <source>
        <dbReference type="ARBA" id="ARBA00022490"/>
    </source>
</evidence>
<sequence>MILLEPHNVIIQTTLADKIAKPSSLDVAFVDFDGVRFHISTPDRKTVIQLSMNIRCWDELVQFGAMNILQREYGSLLKPSPEPEYNVSLDIDLDQVPAEEEARETFIRSVSLFKRNALAAPFELAFKQQKELEASGSSQSELMQIHYRDEEAIYVQASQDRVTVIFSTVFREETDRIFGKVFLQEFVDARRQPSIQNAPQVLYNSRDPPLEIREVPGLRNTEDIGYVTFVLFPRHFTNPTTATNTISHIQLFRDYLHYHIKCSKAYMHSRMRHRVSEFQKVLNRAKTEVATTERKTASGRTMSNR</sequence>
<evidence type="ECO:0000256" key="2">
    <source>
        <dbReference type="ARBA" id="ARBA00007192"/>
    </source>
</evidence>
<evidence type="ECO:0000313" key="7">
    <source>
        <dbReference type="EMBL" id="EGO24593.1"/>
    </source>
</evidence>
<dbReference type="GO" id="GO:0051015">
    <property type="term" value="F:actin filament binding"/>
    <property type="evidence" value="ECO:0007669"/>
    <property type="project" value="TreeGrafter"/>
</dbReference>
<dbReference type="AlphaFoldDB" id="F8NXC1"/>
<dbReference type="FunFam" id="3.30.1460.20:FF:000005">
    <property type="entry name" value="Arp2/3 complex 34 kDa subunit"/>
    <property type="match status" value="1"/>
</dbReference>
<comment type="subunit">
    <text evidence="6">Component of the Arp2/3 complex.</text>
</comment>
<proteinExistence type="inferred from homology"/>
<dbReference type="FunFam" id="3.30.1460.20:FF:000003">
    <property type="entry name" value="Arp2/3 complex 34 kDa subunit"/>
    <property type="match status" value="1"/>
</dbReference>
<dbReference type="EMBL" id="GL945434">
    <property type="protein sequence ID" value="EGO24593.1"/>
    <property type="molecule type" value="Genomic_DNA"/>
</dbReference>
<gene>
    <name evidence="7" type="ORF">SERLADRAFT_468155</name>
</gene>
<dbReference type="Gene3D" id="3.30.1460.20">
    <property type="match status" value="2"/>
</dbReference>
<dbReference type="InterPro" id="IPR034666">
    <property type="entry name" value="ARPC2/4"/>
</dbReference>
<organism>
    <name type="scientific">Serpula lacrymans var. lacrymans (strain S7.9)</name>
    <name type="common">Dry rot fungus</name>
    <dbReference type="NCBI Taxonomy" id="578457"/>
    <lineage>
        <taxon>Eukaryota</taxon>
        <taxon>Fungi</taxon>
        <taxon>Dikarya</taxon>
        <taxon>Basidiomycota</taxon>
        <taxon>Agaricomycotina</taxon>
        <taxon>Agaricomycetes</taxon>
        <taxon>Agaricomycetidae</taxon>
        <taxon>Boletales</taxon>
        <taxon>Coniophorineae</taxon>
        <taxon>Serpulaceae</taxon>
        <taxon>Serpula</taxon>
    </lineage>
</organism>
<dbReference type="GO" id="GO:0034314">
    <property type="term" value="P:Arp2/3 complex-mediated actin nucleation"/>
    <property type="evidence" value="ECO:0007669"/>
    <property type="project" value="InterPro"/>
</dbReference>
<dbReference type="GO" id="GO:0005200">
    <property type="term" value="F:structural constituent of cytoskeleton"/>
    <property type="evidence" value="ECO:0007669"/>
    <property type="project" value="TreeGrafter"/>
</dbReference>
<evidence type="ECO:0000256" key="5">
    <source>
        <dbReference type="ARBA" id="ARBA00023212"/>
    </source>
</evidence>
<dbReference type="PANTHER" id="PTHR12058">
    <property type="entry name" value="ARP2/3 COMPLEX 34 KDA SUBUNIT"/>
    <property type="match status" value="1"/>
</dbReference>
<dbReference type="RefSeq" id="XP_007318612.1">
    <property type="nucleotide sequence ID" value="XM_007318550.1"/>
</dbReference>
<comment type="similarity">
    <text evidence="2 6">Belongs to the ARPC2 family.</text>
</comment>
<comment type="function">
    <text evidence="6">Functions as actin-binding component of the Arp2/3 complex which is involved in regulation of actin polymerization and together with an activating nucleation-promoting factor (NPF) mediates the formation of branched actin networks.</text>
</comment>
<dbReference type="Pfam" id="PF04045">
    <property type="entry name" value="P34-Arc"/>
    <property type="match status" value="1"/>
</dbReference>